<organism evidence="2 3">
    <name type="scientific">Piscinibacter gummiphilus</name>
    <dbReference type="NCBI Taxonomy" id="946333"/>
    <lineage>
        <taxon>Bacteria</taxon>
        <taxon>Pseudomonadati</taxon>
        <taxon>Pseudomonadota</taxon>
        <taxon>Betaproteobacteria</taxon>
        <taxon>Burkholderiales</taxon>
        <taxon>Sphaerotilaceae</taxon>
        <taxon>Piscinibacter</taxon>
    </lineage>
</organism>
<dbReference type="Pfam" id="PF13474">
    <property type="entry name" value="SnoaL_3"/>
    <property type="match status" value="1"/>
</dbReference>
<accession>A0ABZ0CTC9</accession>
<dbReference type="InterPro" id="IPR032710">
    <property type="entry name" value="NTF2-like_dom_sf"/>
</dbReference>
<protein>
    <submittedName>
        <fullName evidence="2">Nuclear transport factor 2 family protein</fullName>
    </submittedName>
</protein>
<evidence type="ECO:0000313" key="3">
    <source>
        <dbReference type="Proteomes" id="UP001303946"/>
    </source>
</evidence>
<proteinExistence type="predicted"/>
<dbReference type="InterPro" id="IPR037401">
    <property type="entry name" value="SnoaL-like"/>
</dbReference>
<name>A0ABZ0CTC9_9BURK</name>
<dbReference type="Gene3D" id="3.10.450.50">
    <property type="match status" value="1"/>
</dbReference>
<gene>
    <name evidence="2" type="ORF">RXV79_25305</name>
</gene>
<feature type="domain" description="SnoaL-like" evidence="1">
    <location>
        <begin position="21"/>
        <end position="133"/>
    </location>
</feature>
<reference evidence="2 3" key="1">
    <citation type="submission" date="2023-10" db="EMBL/GenBank/DDBJ databases">
        <title>Bacteria for the degradation of biodegradable plastic PBAT(Polybutylene adipate terephthalate).</title>
        <authorList>
            <person name="Weon H.-Y."/>
            <person name="Yeon J."/>
        </authorList>
    </citation>
    <scope>NUCLEOTIDE SEQUENCE [LARGE SCALE GENOMIC DNA]</scope>
    <source>
        <strain evidence="2 3">SBD 7-3</strain>
    </source>
</reference>
<dbReference type="Proteomes" id="UP001303946">
    <property type="component" value="Chromosome"/>
</dbReference>
<evidence type="ECO:0000313" key="2">
    <source>
        <dbReference type="EMBL" id="WOB08207.1"/>
    </source>
</evidence>
<dbReference type="RefSeq" id="WP_316700907.1">
    <property type="nucleotide sequence ID" value="NZ_CP136336.1"/>
</dbReference>
<sequence length="150" mass="16506">MPRPPKPPEIALMSSSDDAEAQFYEALQRADIEKLMAVWSDEDDICCVHPNGPRMIGPAAIRTAFEAMFGNGAIDARPERVRRVQTHDSAVHSVVERIQVLTEEGPQMAWVLATNVYVKTSLGWRLVAHHASPGTAQELPEVGETPSVLH</sequence>
<dbReference type="SUPFAM" id="SSF54427">
    <property type="entry name" value="NTF2-like"/>
    <property type="match status" value="1"/>
</dbReference>
<dbReference type="PANTHER" id="PTHR34957:SF1">
    <property type="entry name" value="NUCLEAR TRANSPORT FACTOR 2 (NTF2) FAMILY PROTEIN"/>
    <property type="match status" value="1"/>
</dbReference>
<keyword evidence="3" id="KW-1185">Reference proteome</keyword>
<dbReference type="EMBL" id="CP136336">
    <property type="protein sequence ID" value="WOB08207.1"/>
    <property type="molecule type" value="Genomic_DNA"/>
</dbReference>
<evidence type="ECO:0000259" key="1">
    <source>
        <dbReference type="Pfam" id="PF13474"/>
    </source>
</evidence>
<dbReference type="PANTHER" id="PTHR34957">
    <property type="entry name" value="NUCLEAR TRANSPORT FACTOR 2 (NTF2) FAMILY PROTEIN"/>
    <property type="match status" value="1"/>
</dbReference>